<comment type="catalytic activity">
    <reaction evidence="1">
        <text>a 4-O-methyl-thymidine in DNA + L-cysteinyl-[protein] = a thymidine in DNA + S-methyl-L-cysteinyl-[protein]</text>
        <dbReference type="Rhea" id="RHEA:53428"/>
        <dbReference type="Rhea" id="RHEA-COMP:10131"/>
        <dbReference type="Rhea" id="RHEA-COMP:10132"/>
        <dbReference type="Rhea" id="RHEA-COMP:13555"/>
        <dbReference type="Rhea" id="RHEA-COMP:13556"/>
        <dbReference type="ChEBI" id="CHEBI:29950"/>
        <dbReference type="ChEBI" id="CHEBI:82612"/>
        <dbReference type="ChEBI" id="CHEBI:137386"/>
        <dbReference type="ChEBI" id="CHEBI:137387"/>
        <dbReference type="EC" id="2.1.1.63"/>
    </reaction>
</comment>
<dbReference type="SUPFAM" id="SSF46767">
    <property type="entry name" value="Methylated DNA-protein cysteine methyltransferase, C-terminal domain"/>
    <property type="match status" value="1"/>
</dbReference>
<name>A0A7R7DJX7_9ACTN</name>
<dbReference type="PROSITE" id="PS00374">
    <property type="entry name" value="MGMT"/>
    <property type="match status" value="1"/>
</dbReference>
<keyword evidence="3" id="KW-0808">Transferase</keyword>
<dbReference type="PANTHER" id="PTHR10815:SF13">
    <property type="entry name" value="METHYLATED-DNA--PROTEIN-CYSTEINE METHYLTRANSFERASE"/>
    <property type="match status" value="1"/>
</dbReference>
<dbReference type="EMBL" id="AP023355">
    <property type="protein sequence ID" value="BCJ33085.1"/>
    <property type="molecule type" value="Genomic_DNA"/>
</dbReference>
<sequence>MSAYTFTTTTPAGPFTVLAAADHAVLASGWTDDPETLRVLVHPSLRPDRVVPGDGGDIAAAVREYLAGDLTATDRIAVRQASGAFLTHSWDVLRTVPAGDPVTYTRYAELSGRPAAVRAAANACARNAAALFVPCHRVLRTDGSLGGFRWGLPVKRWLLDHEAA</sequence>
<dbReference type="NCBIfam" id="TIGR00589">
    <property type="entry name" value="ogt"/>
    <property type="match status" value="1"/>
</dbReference>
<dbReference type="InterPro" id="IPR036217">
    <property type="entry name" value="MethylDNA_cys_MeTrfase_DNAb"/>
</dbReference>
<evidence type="ECO:0000256" key="1">
    <source>
        <dbReference type="ARBA" id="ARBA00001286"/>
    </source>
</evidence>
<dbReference type="PANTHER" id="PTHR10815">
    <property type="entry name" value="METHYLATED-DNA--PROTEIN-CYSTEINE METHYLTRANSFERASE"/>
    <property type="match status" value="1"/>
</dbReference>
<keyword evidence="2 8" id="KW-0489">Methyltransferase</keyword>
<protein>
    <submittedName>
        <fullName evidence="8">Putative methylated-DNA:protein-cysteine methyltransferase</fullName>
    </submittedName>
</protein>
<keyword evidence="4" id="KW-0227">DNA damage</keyword>
<comment type="catalytic activity">
    <reaction evidence="6">
        <text>a 6-O-methyl-2'-deoxyguanosine in DNA + L-cysteinyl-[protein] = S-methyl-L-cysteinyl-[protein] + a 2'-deoxyguanosine in DNA</text>
        <dbReference type="Rhea" id="RHEA:24000"/>
        <dbReference type="Rhea" id="RHEA-COMP:10131"/>
        <dbReference type="Rhea" id="RHEA-COMP:10132"/>
        <dbReference type="Rhea" id="RHEA-COMP:11367"/>
        <dbReference type="Rhea" id="RHEA-COMP:11368"/>
        <dbReference type="ChEBI" id="CHEBI:29950"/>
        <dbReference type="ChEBI" id="CHEBI:82612"/>
        <dbReference type="ChEBI" id="CHEBI:85445"/>
        <dbReference type="ChEBI" id="CHEBI:85448"/>
        <dbReference type="EC" id="2.1.1.63"/>
    </reaction>
</comment>
<reference evidence="8 9" key="1">
    <citation type="submission" date="2020-08" db="EMBL/GenBank/DDBJ databases">
        <title>Whole genome shotgun sequence of Actinocatenispora thailandica NBRC 105041.</title>
        <authorList>
            <person name="Komaki H."/>
            <person name="Tamura T."/>
        </authorList>
    </citation>
    <scope>NUCLEOTIDE SEQUENCE [LARGE SCALE GENOMIC DNA]</scope>
    <source>
        <strain evidence="8 9">NBRC 105041</strain>
    </source>
</reference>
<dbReference type="InterPro" id="IPR036388">
    <property type="entry name" value="WH-like_DNA-bd_sf"/>
</dbReference>
<evidence type="ECO:0000259" key="7">
    <source>
        <dbReference type="Pfam" id="PF01035"/>
    </source>
</evidence>
<dbReference type="CDD" id="cd06445">
    <property type="entry name" value="ATase"/>
    <property type="match status" value="1"/>
</dbReference>
<evidence type="ECO:0000256" key="4">
    <source>
        <dbReference type="ARBA" id="ARBA00022763"/>
    </source>
</evidence>
<feature type="domain" description="Methylated-DNA-[protein]-cysteine S-methyltransferase DNA binding" evidence="7">
    <location>
        <begin position="86"/>
        <end position="163"/>
    </location>
</feature>
<evidence type="ECO:0000313" key="8">
    <source>
        <dbReference type="EMBL" id="BCJ33085.1"/>
    </source>
</evidence>
<evidence type="ECO:0000313" key="9">
    <source>
        <dbReference type="Proteomes" id="UP000611640"/>
    </source>
</evidence>
<dbReference type="AlphaFoldDB" id="A0A7R7DJX7"/>
<evidence type="ECO:0000256" key="2">
    <source>
        <dbReference type="ARBA" id="ARBA00022603"/>
    </source>
</evidence>
<dbReference type="GO" id="GO:0006281">
    <property type="term" value="P:DNA repair"/>
    <property type="evidence" value="ECO:0007669"/>
    <property type="project" value="UniProtKB-KW"/>
</dbReference>
<accession>A0A7R7DJX7</accession>
<evidence type="ECO:0000256" key="3">
    <source>
        <dbReference type="ARBA" id="ARBA00022679"/>
    </source>
</evidence>
<dbReference type="InterPro" id="IPR001497">
    <property type="entry name" value="MethylDNA_cys_MeTrfase_AS"/>
</dbReference>
<evidence type="ECO:0000256" key="5">
    <source>
        <dbReference type="ARBA" id="ARBA00023204"/>
    </source>
</evidence>
<proteinExistence type="predicted"/>
<dbReference type="Pfam" id="PF01035">
    <property type="entry name" value="DNA_binding_1"/>
    <property type="match status" value="1"/>
</dbReference>
<gene>
    <name evidence="8" type="ORF">Athai_05880</name>
</gene>
<dbReference type="RefSeq" id="WP_203960034.1">
    <property type="nucleotide sequence ID" value="NZ_AP023355.1"/>
</dbReference>
<evidence type="ECO:0000256" key="6">
    <source>
        <dbReference type="ARBA" id="ARBA00049348"/>
    </source>
</evidence>
<keyword evidence="5" id="KW-0234">DNA repair</keyword>
<dbReference type="Proteomes" id="UP000611640">
    <property type="component" value="Chromosome"/>
</dbReference>
<dbReference type="InterPro" id="IPR014048">
    <property type="entry name" value="MethylDNA_cys_MeTrfase_DNA-bd"/>
</dbReference>
<organism evidence="8 9">
    <name type="scientific">Actinocatenispora thailandica</name>
    <dbReference type="NCBI Taxonomy" id="227318"/>
    <lineage>
        <taxon>Bacteria</taxon>
        <taxon>Bacillati</taxon>
        <taxon>Actinomycetota</taxon>
        <taxon>Actinomycetes</taxon>
        <taxon>Micromonosporales</taxon>
        <taxon>Micromonosporaceae</taxon>
        <taxon>Actinocatenispora</taxon>
    </lineage>
</organism>
<dbReference type="GO" id="GO:0003908">
    <property type="term" value="F:methylated-DNA-[protein]-cysteine S-methyltransferase activity"/>
    <property type="evidence" value="ECO:0007669"/>
    <property type="project" value="UniProtKB-EC"/>
</dbReference>
<keyword evidence="9" id="KW-1185">Reference proteome</keyword>
<dbReference type="Gene3D" id="1.10.10.10">
    <property type="entry name" value="Winged helix-like DNA-binding domain superfamily/Winged helix DNA-binding domain"/>
    <property type="match status" value="1"/>
</dbReference>
<dbReference type="KEGG" id="atl:Athai_05880"/>
<dbReference type="GO" id="GO:0032259">
    <property type="term" value="P:methylation"/>
    <property type="evidence" value="ECO:0007669"/>
    <property type="project" value="UniProtKB-KW"/>
</dbReference>